<dbReference type="GO" id="GO:0003824">
    <property type="term" value="F:catalytic activity"/>
    <property type="evidence" value="ECO:0007669"/>
    <property type="project" value="UniProtKB-ARBA"/>
</dbReference>
<dbReference type="Pfam" id="PF13426">
    <property type="entry name" value="PAS_9"/>
    <property type="match status" value="1"/>
</dbReference>
<dbReference type="SUPFAM" id="SSF55785">
    <property type="entry name" value="PYP-like sensor domain (PAS domain)"/>
    <property type="match status" value="2"/>
</dbReference>
<dbReference type="PROSITE" id="PS50112">
    <property type="entry name" value="PAS"/>
    <property type="match status" value="1"/>
</dbReference>
<dbReference type="AlphaFoldDB" id="A0A5P1RDP8"/>
<feature type="domain" description="PAS" evidence="3">
    <location>
        <begin position="386"/>
        <end position="434"/>
    </location>
</feature>
<dbReference type="CDD" id="cd01948">
    <property type="entry name" value="EAL"/>
    <property type="match status" value="1"/>
</dbReference>
<dbReference type="OrthoDB" id="9787514at2"/>
<dbReference type="InterPro" id="IPR013656">
    <property type="entry name" value="PAS_4"/>
</dbReference>
<dbReference type="Gene3D" id="3.30.70.270">
    <property type="match status" value="1"/>
</dbReference>
<dbReference type="InterPro" id="IPR000160">
    <property type="entry name" value="GGDEF_dom"/>
</dbReference>
<evidence type="ECO:0000259" key="3">
    <source>
        <dbReference type="PROSITE" id="PS50112"/>
    </source>
</evidence>
<name>A0A5P1RDP8_9GAMM</name>
<dbReference type="Gene3D" id="3.30.450.20">
    <property type="entry name" value="PAS domain"/>
    <property type="match status" value="2"/>
</dbReference>
<organism evidence="8 9">
    <name type="scientific">Neptunomonas concharum</name>
    <dbReference type="NCBI Taxonomy" id="1031538"/>
    <lineage>
        <taxon>Bacteria</taxon>
        <taxon>Pseudomonadati</taxon>
        <taxon>Pseudomonadota</taxon>
        <taxon>Gammaproteobacteria</taxon>
        <taxon>Oceanospirillales</taxon>
        <taxon>Oceanospirillaceae</taxon>
        <taxon>Neptunomonas</taxon>
    </lineage>
</organism>
<dbReference type="GO" id="GO:0016020">
    <property type="term" value="C:membrane"/>
    <property type="evidence" value="ECO:0007669"/>
    <property type="project" value="InterPro"/>
</dbReference>
<dbReference type="Proteomes" id="UP000324760">
    <property type="component" value="Chromosome"/>
</dbReference>
<dbReference type="SMART" id="SM00091">
    <property type="entry name" value="PAS"/>
    <property type="match status" value="2"/>
</dbReference>
<dbReference type="SMART" id="SM00304">
    <property type="entry name" value="HAMP"/>
    <property type="match status" value="1"/>
</dbReference>
<keyword evidence="9" id="KW-1185">Reference proteome</keyword>
<feature type="transmembrane region" description="Helical" evidence="2">
    <location>
        <begin position="182"/>
        <end position="202"/>
    </location>
</feature>
<proteinExistence type="predicted"/>
<reference evidence="8 9" key="1">
    <citation type="journal article" date="2019" name="Biochem. Eng. J.">
        <title>Metabolic engineering of the marine bacteria Neptunomonas concharum for the production of acetoin and meso-2,3-butanediol from acetate.</title>
        <authorList>
            <person name="Li W."/>
            <person name="Pu N."/>
            <person name="Liu C.-X."/>
            <person name="Yuan Q.-P."/>
            <person name="Li Z.-J."/>
        </authorList>
    </citation>
    <scope>NUCLEOTIDE SEQUENCE [LARGE SCALE GENOMIC DNA]</scope>
    <source>
        <strain evidence="8 9">JCM17730</strain>
    </source>
</reference>
<dbReference type="InterPro" id="IPR000700">
    <property type="entry name" value="PAS-assoc_C"/>
</dbReference>
<dbReference type="SMART" id="SM00052">
    <property type="entry name" value="EAL"/>
    <property type="match status" value="1"/>
</dbReference>
<evidence type="ECO:0000256" key="2">
    <source>
        <dbReference type="SAM" id="Phobius"/>
    </source>
</evidence>
<dbReference type="PANTHER" id="PTHR44757:SF2">
    <property type="entry name" value="BIOFILM ARCHITECTURE MAINTENANCE PROTEIN MBAA"/>
    <property type="match status" value="1"/>
</dbReference>
<dbReference type="PROSITE" id="PS50113">
    <property type="entry name" value="PAC"/>
    <property type="match status" value="1"/>
</dbReference>
<evidence type="ECO:0000259" key="5">
    <source>
        <dbReference type="PROSITE" id="PS50883"/>
    </source>
</evidence>
<dbReference type="FunFam" id="3.30.70.270:FF:000001">
    <property type="entry name" value="Diguanylate cyclase domain protein"/>
    <property type="match status" value="1"/>
</dbReference>
<dbReference type="Pfam" id="PF08448">
    <property type="entry name" value="PAS_4"/>
    <property type="match status" value="1"/>
</dbReference>
<evidence type="ECO:0000259" key="7">
    <source>
        <dbReference type="PROSITE" id="PS50887"/>
    </source>
</evidence>
<evidence type="ECO:0000313" key="9">
    <source>
        <dbReference type="Proteomes" id="UP000324760"/>
    </source>
</evidence>
<dbReference type="InterPro" id="IPR000014">
    <property type="entry name" value="PAS"/>
</dbReference>
<sequence>MITPFQLSLRSSFLLLVIFFSLSLVSLNLFVLKPHVKEVVAEQSRQDTVSTVNRLQGTVEYLLSINDTEGLKREISANSASRDVLHLLVLDEEKRILASSKLSEEGLVFNSEHLHISEQINELMRQTSLSIHESNNMENALYGFAPIRLLGKDGSRREQQGLLILEIDLERRQASLLNRFDFFFWGVSIVIGVIGLLFWKVFNHSISTRLATIVVAAQKIAKGQFNTRLNMAGDDELTEIANTIDTMASQLEEDHRELLNHHLQLESILTNIPSMVYIKDREGQYLMMNDRFKEAFPSVASSQGHTAFDILPKDEAEKFAQYDAEVLELGEPIARYTSFSSQNTLRQLHMVKFPLFDRNGCAYAICTIASDLSEQEQTETLLSISRSIFQNTVEAIIITDGRWRILDVNSSFERITGYSKEDVVGHTPAFLKPEKNPKAMFNKIWTSLKMQGHWTGELVSRKKSGEEFFKRLSVNKIMDRDGHMTGYIGIFQDVSKEKEATENLAKLAFTDPLTGLHNREAFKNKLVETIEYAKRYQNSFGVLFIDLDHFKEVNDSQGHEAGDKLLTMVAERLKENTRVVDVVSRLGGDEFTVLVPGSVTESGLAVMASQIIKSLSAAYEIGVNEFIIGCSIGIAIYPRDGGNTEQLLKHADAAMYHAKEAGRGCFSFFDFTINARNQKLIRVKQAMRGAIERNEYHLVYQPKVDPKRLVITGYEALLRWNSRDLGYVSPAEFIPVSEESGEIDHITDWVIHQVALDKQRSPTLIDANIAINISAKQFRSTKWLNTLRRLNNTGKLDAKQITVEVTETALVDSLDQTLDQLKQVRRLGASIAIDDFGTGYSSLSYLKKMPIQYLKIDRTFVQDIGRDEDDQTIVQTVIAMSHAMGIKVIAEGAESTEQVSFLESKGCDEIQGFYYSRPLTLENLEAFHLDDV</sequence>
<feature type="domain" description="PAC" evidence="4">
    <location>
        <begin position="454"/>
        <end position="506"/>
    </location>
</feature>
<dbReference type="CDD" id="cd00130">
    <property type="entry name" value="PAS"/>
    <property type="match status" value="1"/>
</dbReference>
<evidence type="ECO:0000259" key="6">
    <source>
        <dbReference type="PROSITE" id="PS50885"/>
    </source>
</evidence>
<evidence type="ECO:0000259" key="4">
    <source>
        <dbReference type="PROSITE" id="PS50113"/>
    </source>
</evidence>
<dbReference type="Pfam" id="PF00672">
    <property type="entry name" value="HAMP"/>
    <property type="match status" value="1"/>
</dbReference>
<dbReference type="Pfam" id="PF00563">
    <property type="entry name" value="EAL"/>
    <property type="match status" value="1"/>
</dbReference>
<dbReference type="Pfam" id="PF00990">
    <property type="entry name" value="GGDEF"/>
    <property type="match status" value="1"/>
</dbReference>
<dbReference type="CDD" id="cd06225">
    <property type="entry name" value="HAMP"/>
    <property type="match status" value="1"/>
</dbReference>
<dbReference type="CDD" id="cd01949">
    <property type="entry name" value="GGDEF"/>
    <property type="match status" value="1"/>
</dbReference>
<dbReference type="EMBL" id="CP043869">
    <property type="protein sequence ID" value="QEQ97758.1"/>
    <property type="molecule type" value="Genomic_DNA"/>
</dbReference>
<dbReference type="SMART" id="SM00267">
    <property type="entry name" value="GGDEF"/>
    <property type="match status" value="1"/>
</dbReference>
<keyword evidence="2" id="KW-0472">Membrane</keyword>
<dbReference type="RefSeq" id="WP_138987873.1">
    <property type="nucleotide sequence ID" value="NZ_CP043869.1"/>
</dbReference>
<dbReference type="InterPro" id="IPR001633">
    <property type="entry name" value="EAL_dom"/>
</dbReference>
<dbReference type="GO" id="GO:0007165">
    <property type="term" value="P:signal transduction"/>
    <property type="evidence" value="ECO:0007669"/>
    <property type="project" value="InterPro"/>
</dbReference>
<dbReference type="NCBIfam" id="TIGR00254">
    <property type="entry name" value="GGDEF"/>
    <property type="match status" value="1"/>
</dbReference>
<dbReference type="InterPro" id="IPR003660">
    <property type="entry name" value="HAMP_dom"/>
</dbReference>
<dbReference type="NCBIfam" id="TIGR00229">
    <property type="entry name" value="sensory_box"/>
    <property type="match status" value="1"/>
</dbReference>
<feature type="domain" description="HAMP" evidence="6">
    <location>
        <begin position="204"/>
        <end position="256"/>
    </location>
</feature>
<dbReference type="PANTHER" id="PTHR44757">
    <property type="entry name" value="DIGUANYLATE CYCLASE DGCP"/>
    <property type="match status" value="1"/>
</dbReference>
<dbReference type="PROSITE" id="PS50885">
    <property type="entry name" value="HAMP"/>
    <property type="match status" value="1"/>
</dbReference>
<comment type="cofactor">
    <cofactor evidence="1">
        <name>Mg(2+)</name>
        <dbReference type="ChEBI" id="CHEBI:18420"/>
    </cofactor>
</comment>
<protein>
    <submittedName>
        <fullName evidence="8">EAL domain-containing protein</fullName>
    </submittedName>
</protein>
<accession>A0A5P1RDP8</accession>
<dbReference type="SUPFAM" id="SSF158472">
    <property type="entry name" value="HAMP domain-like"/>
    <property type="match status" value="1"/>
</dbReference>
<feature type="transmembrane region" description="Helical" evidence="2">
    <location>
        <begin position="12"/>
        <end position="32"/>
    </location>
</feature>
<dbReference type="InterPro" id="IPR052155">
    <property type="entry name" value="Biofilm_reg_signaling"/>
</dbReference>
<dbReference type="PROSITE" id="PS50887">
    <property type="entry name" value="GGDEF"/>
    <property type="match status" value="1"/>
</dbReference>
<dbReference type="PROSITE" id="PS50883">
    <property type="entry name" value="EAL"/>
    <property type="match status" value="1"/>
</dbReference>
<dbReference type="Gene3D" id="3.20.20.450">
    <property type="entry name" value="EAL domain"/>
    <property type="match status" value="1"/>
</dbReference>
<evidence type="ECO:0000313" key="8">
    <source>
        <dbReference type="EMBL" id="QEQ97758.1"/>
    </source>
</evidence>
<dbReference type="Gene3D" id="6.10.340.10">
    <property type="match status" value="1"/>
</dbReference>
<keyword evidence="2" id="KW-1133">Transmembrane helix</keyword>
<dbReference type="InterPro" id="IPR029787">
    <property type="entry name" value="Nucleotide_cyclase"/>
</dbReference>
<evidence type="ECO:0000256" key="1">
    <source>
        <dbReference type="ARBA" id="ARBA00001946"/>
    </source>
</evidence>
<dbReference type="SUPFAM" id="SSF55073">
    <property type="entry name" value="Nucleotide cyclase"/>
    <property type="match status" value="1"/>
</dbReference>
<dbReference type="SUPFAM" id="SSF141868">
    <property type="entry name" value="EAL domain-like"/>
    <property type="match status" value="1"/>
</dbReference>
<keyword evidence="2" id="KW-0812">Transmembrane</keyword>
<feature type="domain" description="GGDEF" evidence="7">
    <location>
        <begin position="538"/>
        <end position="671"/>
    </location>
</feature>
<feature type="domain" description="EAL" evidence="5">
    <location>
        <begin position="680"/>
        <end position="932"/>
    </location>
</feature>
<gene>
    <name evidence="8" type="ORF">F0U83_14090</name>
</gene>
<dbReference type="KEGG" id="ncu:F0U83_14090"/>
<dbReference type="InterPro" id="IPR035919">
    <property type="entry name" value="EAL_sf"/>
</dbReference>
<dbReference type="InterPro" id="IPR035965">
    <property type="entry name" value="PAS-like_dom_sf"/>
</dbReference>
<dbReference type="InterPro" id="IPR043128">
    <property type="entry name" value="Rev_trsase/Diguanyl_cyclase"/>
</dbReference>